<dbReference type="OrthoDB" id="8537976at2"/>
<name>A0A514BQ31_9GAMM</name>
<dbReference type="RefSeq" id="WP_141622808.1">
    <property type="nucleotide sequence ID" value="NZ_CP041242.1"/>
</dbReference>
<evidence type="ECO:0000313" key="7">
    <source>
        <dbReference type="Proteomes" id="UP000317199"/>
    </source>
</evidence>
<dbReference type="AlphaFoldDB" id="A0A514BQ31"/>
<comment type="subcellular location">
    <subcellularLocation>
        <location evidence="1">Membrane</location>
    </subcellularLocation>
</comment>
<dbReference type="Gene3D" id="1.20.120.550">
    <property type="entry name" value="Membrane associated eicosanoid/glutathione metabolism-like domain"/>
    <property type="match status" value="1"/>
</dbReference>
<keyword evidence="4 5" id="KW-0472">Membrane</keyword>
<organism evidence="6 7">
    <name type="scientific">Marilutibacter alkalisoli</name>
    <dbReference type="NCBI Taxonomy" id="2591633"/>
    <lineage>
        <taxon>Bacteria</taxon>
        <taxon>Pseudomonadati</taxon>
        <taxon>Pseudomonadota</taxon>
        <taxon>Gammaproteobacteria</taxon>
        <taxon>Lysobacterales</taxon>
        <taxon>Lysobacteraceae</taxon>
        <taxon>Marilutibacter</taxon>
    </lineage>
</organism>
<dbReference type="InterPro" id="IPR001129">
    <property type="entry name" value="Membr-assoc_MAPEG"/>
</dbReference>
<dbReference type="GO" id="GO:0016020">
    <property type="term" value="C:membrane"/>
    <property type="evidence" value="ECO:0007669"/>
    <property type="project" value="UniProtKB-SubCell"/>
</dbReference>
<feature type="transmembrane region" description="Helical" evidence="5">
    <location>
        <begin position="6"/>
        <end position="26"/>
    </location>
</feature>
<dbReference type="Pfam" id="PF01124">
    <property type="entry name" value="MAPEG"/>
    <property type="match status" value="1"/>
</dbReference>
<dbReference type="SUPFAM" id="SSF161084">
    <property type="entry name" value="MAPEG domain-like"/>
    <property type="match status" value="1"/>
</dbReference>
<dbReference type="KEGG" id="lyj:FKV23_04695"/>
<evidence type="ECO:0000256" key="5">
    <source>
        <dbReference type="SAM" id="Phobius"/>
    </source>
</evidence>
<accession>A0A514BQ31</accession>
<dbReference type="PANTHER" id="PTHR35814">
    <property type="match status" value="1"/>
</dbReference>
<evidence type="ECO:0000256" key="1">
    <source>
        <dbReference type="ARBA" id="ARBA00004370"/>
    </source>
</evidence>
<feature type="transmembrane region" description="Helical" evidence="5">
    <location>
        <begin position="61"/>
        <end position="83"/>
    </location>
</feature>
<evidence type="ECO:0000256" key="3">
    <source>
        <dbReference type="ARBA" id="ARBA00022989"/>
    </source>
</evidence>
<keyword evidence="2 5" id="KW-0812">Transmembrane</keyword>
<evidence type="ECO:0000313" key="6">
    <source>
        <dbReference type="EMBL" id="QDH69467.1"/>
    </source>
</evidence>
<evidence type="ECO:0008006" key="8">
    <source>
        <dbReference type="Google" id="ProtNLM"/>
    </source>
</evidence>
<evidence type="ECO:0000256" key="4">
    <source>
        <dbReference type="ARBA" id="ARBA00023136"/>
    </source>
</evidence>
<reference evidence="6 7" key="1">
    <citation type="submission" date="2019-06" db="EMBL/GenBank/DDBJ databases">
        <title>Lysobacter alkalisoli sp. nov. isolated from saline-alkali soil.</title>
        <authorList>
            <person name="Sun J.-Q."/>
            <person name="Xu L."/>
        </authorList>
    </citation>
    <scope>NUCLEOTIDE SEQUENCE [LARGE SCALE GENOMIC DNA]</scope>
    <source>
        <strain evidence="6 7">SJ-36</strain>
    </source>
</reference>
<dbReference type="EMBL" id="CP041242">
    <property type="protein sequence ID" value="QDH69467.1"/>
    <property type="molecule type" value="Genomic_DNA"/>
</dbReference>
<proteinExistence type="predicted"/>
<feature type="transmembrane region" description="Helical" evidence="5">
    <location>
        <begin position="114"/>
        <end position="132"/>
    </location>
</feature>
<gene>
    <name evidence="6" type="ORF">FKV23_04695</name>
</gene>
<dbReference type="Proteomes" id="UP000317199">
    <property type="component" value="Chromosome"/>
</dbReference>
<sequence>MPVVSLPAVTLFFAALLALLNLVLMVRVSMVRRSSKIGIGSGDDRLLQRRIRVHANFIEQVPLALLLMALLELCGLASIWLWALGAALLAGRILHAIGLSSSAGYSFGRFAGSLLSWGVLLAGAIAGVVIAWPA</sequence>
<keyword evidence="3 5" id="KW-1133">Transmembrane helix</keyword>
<protein>
    <recommendedName>
        <fullName evidence="8">MAPEG family protein</fullName>
    </recommendedName>
</protein>
<dbReference type="InterPro" id="IPR023352">
    <property type="entry name" value="MAPEG-like_dom_sf"/>
</dbReference>
<dbReference type="PANTHER" id="PTHR35814:SF1">
    <property type="entry name" value="GLUTATHIONE S-TRANSFERASE-RELATED"/>
    <property type="match status" value="1"/>
</dbReference>
<keyword evidence="7" id="KW-1185">Reference proteome</keyword>
<evidence type="ECO:0000256" key="2">
    <source>
        <dbReference type="ARBA" id="ARBA00022692"/>
    </source>
</evidence>